<dbReference type="RefSeq" id="WP_212698459.1">
    <property type="nucleotide sequence ID" value="NZ_CP058649.1"/>
</dbReference>
<dbReference type="Gene3D" id="3.30.420.40">
    <property type="match status" value="2"/>
</dbReference>
<dbReference type="Pfam" id="PF13552">
    <property type="entry name" value="DUF4127"/>
    <property type="match status" value="1"/>
</dbReference>
<evidence type="ECO:0000256" key="1">
    <source>
        <dbReference type="ARBA" id="ARBA00006479"/>
    </source>
</evidence>
<dbReference type="InterPro" id="IPR025394">
    <property type="entry name" value="DUF4127"/>
</dbReference>
<dbReference type="InterPro" id="IPR043129">
    <property type="entry name" value="ATPase_NBD"/>
</dbReference>
<dbReference type="KEGG" id="vpy:HZI73_11980"/>
<dbReference type="InterPro" id="IPR000600">
    <property type="entry name" value="ROK"/>
</dbReference>
<dbReference type="CDD" id="cd24068">
    <property type="entry name" value="ASKHA_NBD_ROK_FnNanK-like"/>
    <property type="match status" value="1"/>
</dbReference>
<reference evidence="2" key="1">
    <citation type="submission" date="2020-07" db="EMBL/GenBank/DDBJ databases">
        <title>Vallitalea pronyensis genome.</title>
        <authorList>
            <person name="Postec A."/>
        </authorList>
    </citation>
    <scope>NUCLEOTIDE SEQUENCE</scope>
    <source>
        <strain evidence="2">FatNI3</strain>
    </source>
</reference>
<evidence type="ECO:0000313" key="2">
    <source>
        <dbReference type="EMBL" id="QUI22963.1"/>
    </source>
</evidence>
<dbReference type="Pfam" id="PF00480">
    <property type="entry name" value="ROK"/>
    <property type="match status" value="1"/>
</dbReference>
<organism evidence="2 3">
    <name type="scientific">Vallitalea pronyensis</name>
    <dbReference type="NCBI Taxonomy" id="1348613"/>
    <lineage>
        <taxon>Bacteria</taxon>
        <taxon>Bacillati</taxon>
        <taxon>Bacillota</taxon>
        <taxon>Clostridia</taxon>
        <taxon>Lachnospirales</taxon>
        <taxon>Vallitaleaceae</taxon>
        <taxon>Vallitalea</taxon>
    </lineage>
</organism>
<dbReference type="PANTHER" id="PTHR18964">
    <property type="entry name" value="ROK (REPRESSOR, ORF, KINASE) FAMILY"/>
    <property type="match status" value="1"/>
</dbReference>
<evidence type="ECO:0000313" key="3">
    <source>
        <dbReference type="Proteomes" id="UP000683246"/>
    </source>
</evidence>
<sequence length="803" mass="90664">MSKIIVIPLDERPCNAIYPIQLSHMSPNTVVVPPIALLGHKKQPANIEAIHNWLLKEAKEATAIVVAFDMLLYGGIIPSRLHNNDVATLSHRLNILFKIKENNPQIKIYGYSLIMRNPSYSSNDEEPDYYEEWGEAIHMRGVYEHKKLLGTLTSHEVSKLESIQKTMPLAYYEDYTHRRHTNKIMNKKIVQLKKQGIVDELVIPQDDSSPYGLTKQDQLEMIQYIKDAHLENDILIYPGADEVSLTLLARLITHKEKTFLIYPYYRHVEGKNIIPLYEDRPLSMSVEAQIKSAGCQLALTLEEADAVLFLNNTNGSMLDLLPHLQEDSRYDHVSLQEFLNHVEDYDGTKGIADVYYTNGSDTCLIQGLQERALLFTVHGYAGWNTSSNTLGTAISMLVMHHFYGHNPQHLRHKNMNLAHRYVEDYLYQAKTRDEIIHHKLDQYHCTYFRVDGPQGQVAGDVGHRLEEEIELLFADTPYNIYLRQCLLPWERMFEVQVDLTLDTPLKTIGIDLGGTQIKGAVVCEDGYVMQEECIPTHAQEGRQGILSQLCTVVESLMEAHTVSAIGIGTAGRVNTETGQIIYATDNLPGWQGVGLKACMEKAYNIPTFVDNDGNTALLGEMWLGAGKHYKDAVMITLGTGVGGAIFQKGDILRGAHYHGGELGHMTLYRHGKECNCGRQGCVEQYLSGTALIKSAQEAISPHIKHGKEFMMYYKENDQRAVKIMHRLIEDMQAFIADLEVIIDPECIIIGGGVMESAHLWWHLLEDKQPYIQAQLLPARLGNHAGYMGAAWMALQQIKSRCKS</sequence>
<gene>
    <name evidence="2" type="ORF">HZI73_11980</name>
</gene>
<dbReference type="Proteomes" id="UP000683246">
    <property type="component" value="Chromosome"/>
</dbReference>
<comment type="similarity">
    <text evidence="1">Belongs to the ROK (NagC/XylR) family.</text>
</comment>
<accession>A0A8J8SH39</accession>
<protein>
    <submittedName>
        <fullName evidence="2">DUF4127 family protein</fullName>
    </submittedName>
</protein>
<dbReference type="SUPFAM" id="SSF53067">
    <property type="entry name" value="Actin-like ATPase domain"/>
    <property type="match status" value="1"/>
</dbReference>
<proteinExistence type="inferred from homology"/>
<name>A0A8J8SH39_9FIRM</name>
<dbReference type="EMBL" id="CP058649">
    <property type="protein sequence ID" value="QUI22963.1"/>
    <property type="molecule type" value="Genomic_DNA"/>
</dbReference>
<dbReference type="PANTHER" id="PTHR18964:SF149">
    <property type="entry name" value="BIFUNCTIONAL UDP-N-ACETYLGLUCOSAMINE 2-EPIMERASE_N-ACETYLMANNOSAMINE KINASE"/>
    <property type="match status" value="1"/>
</dbReference>
<keyword evidence="3" id="KW-1185">Reference proteome</keyword>
<dbReference type="PROSITE" id="PS01125">
    <property type="entry name" value="ROK"/>
    <property type="match status" value="1"/>
</dbReference>
<dbReference type="InterPro" id="IPR049874">
    <property type="entry name" value="ROK_cs"/>
</dbReference>
<dbReference type="AlphaFoldDB" id="A0A8J8SH39"/>